<name>A0A8D9CCN1_9VIRU</name>
<evidence type="ECO:0000313" key="1">
    <source>
        <dbReference type="EMBL" id="CAG7580007.1"/>
    </source>
</evidence>
<protein>
    <submittedName>
        <fullName evidence="1">Uncharacterized protein</fullName>
    </submittedName>
</protein>
<reference evidence="1" key="1">
    <citation type="submission" date="2021-06" db="EMBL/GenBank/DDBJ databases">
        <authorList>
            <person name="Gannon L."/>
            <person name="Redgwell R T."/>
            <person name="Michniewski S."/>
            <person name="Harrison D C."/>
            <person name="Millard A."/>
        </authorList>
    </citation>
    <scope>NUCLEOTIDE SEQUENCE</scope>
</reference>
<organism evidence="1">
    <name type="scientific">uncultured marine phage</name>
    <dbReference type="NCBI Taxonomy" id="707152"/>
    <lineage>
        <taxon>Viruses</taxon>
        <taxon>environmental samples</taxon>
    </lineage>
</organism>
<proteinExistence type="predicted"/>
<accession>A0A8D9CCN1</accession>
<gene>
    <name evidence="1" type="ORF">SLAVMIC_00202</name>
</gene>
<dbReference type="EMBL" id="OU342829">
    <property type="protein sequence ID" value="CAG7580007.1"/>
    <property type="molecule type" value="Genomic_DNA"/>
</dbReference>
<sequence length="219" mass="25770">MKKNYLIREYSEFDMQRFGESPTAQSEDPDLSHGAFDKHIDNVRVSNIRLNNILNNVKASNNIYNSKKDRILDGMDITDLKILRMFPNNEIDLDVYISFKLDEKEYFGVIKKFIQNPDVSTEAFNDPDLHANKEWIIKTKGTLIKVIKNWMNISPSKWTALKDIQCTNIDTGELVMIKKDTPIKVLRTLDNTMIISYNDINCELKNMNFYYFNYWFDKV</sequence>